<name>A0A0A9GLE6_ARUDO</name>
<keyword evidence="1" id="KW-0472">Membrane</keyword>
<sequence>MTPNFDHLAYSVAGGLSLPALQAQFLTVLIVGYIHVNNPHRSRL</sequence>
<protein>
    <submittedName>
        <fullName evidence="2">NRPD901</fullName>
    </submittedName>
</protein>
<dbReference type="AlphaFoldDB" id="A0A0A9GLE6"/>
<keyword evidence="1" id="KW-0812">Transmembrane</keyword>
<dbReference type="EMBL" id="GBRH01172584">
    <property type="protein sequence ID" value="JAE25312.1"/>
    <property type="molecule type" value="Transcribed_RNA"/>
</dbReference>
<feature type="transmembrane region" description="Helical" evidence="1">
    <location>
        <begin position="12"/>
        <end position="36"/>
    </location>
</feature>
<evidence type="ECO:0000256" key="1">
    <source>
        <dbReference type="SAM" id="Phobius"/>
    </source>
</evidence>
<reference evidence="2" key="2">
    <citation type="journal article" date="2015" name="Data Brief">
        <title>Shoot transcriptome of the giant reed, Arundo donax.</title>
        <authorList>
            <person name="Barrero R.A."/>
            <person name="Guerrero F.D."/>
            <person name="Moolhuijzen P."/>
            <person name="Goolsby J.A."/>
            <person name="Tidwell J."/>
            <person name="Bellgard S.E."/>
            <person name="Bellgard M.I."/>
        </authorList>
    </citation>
    <scope>NUCLEOTIDE SEQUENCE</scope>
    <source>
        <tissue evidence="2">Shoot tissue taken approximately 20 cm above the soil surface</tissue>
    </source>
</reference>
<organism evidence="2">
    <name type="scientific">Arundo donax</name>
    <name type="common">Giant reed</name>
    <name type="synonym">Donax arundinaceus</name>
    <dbReference type="NCBI Taxonomy" id="35708"/>
    <lineage>
        <taxon>Eukaryota</taxon>
        <taxon>Viridiplantae</taxon>
        <taxon>Streptophyta</taxon>
        <taxon>Embryophyta</taxon>
        <taxon>Tracheophyta</taxon>
        <taxon>Spermatophyta</taxon>
        <taxon>Magnoliopsida</taxon>
        <taxon>Liliopsida</taxon>
        <taxon>Poales</taxon>
        <taxon>Poaceae</taxon>
        <taxon>PACMAD clade</taxon>
        <taxon>Arundinoideae</taxon>
        <taxon>Arundineae</taxon>
        <taxon>Arundo</taxon>
    </lineage>
</organism>
<proteinExistence type="predicted"/>
<accession>A0A0A9GLE6</accession>
<keyword evidence="1" id="KW-1133">Transmembrane helix</keyword>
<evidence type="ECO:0000313" key="2">
    <source>
        <dbReference type="EMBL" id="JAE25312.1"/>
    </source>
</evidence>
<reference evidence="2" key="1">
    <citation type="submission" date="2014-09" db="EMBL/GenBank/DDBJ databases">
        <authorList>
            <person name="Magalhaes I.L.F."/>
            <person name="Oliveira U."/>
            <person name="Santos F.R."/>
            <person name="Vidigal T.H.D.A."/>
            <person name="Brescovit A.D."/>
            <person name="Santos A.J."/>
        </authorList>
    </citation>
    <scope>NUCLEOTIDE SEQUENCE</scope>
    <source>
        <tissue evidence="2">Shoot tissue taken approximately 20 cm above the soil surface</tissue>
    </source>
</reference>